<reference evidence="1" key="1">
    <citation type="submission" date="2019-11" db="EMBL/GenBank/DDBJ databases">
        <authorList>
            <person name="Feng L."/>
        </authorList>
    </citation>
    <scope>NUCLEOTIDE SEQUENCE</scope>
    <source>
        <strain evidence="1">BintestinalisLFYP9</strain>
    </source>
</reference>
<name>A0A6N2T6Q2_9BACE</name>
<sequence>MKIKPHKNYYICNQPNINSHSLMMKQLIACCGLDCESCDARIATVRDDNELREKTAQLWSELNNIPEITADTINCMGCRVDGVKTMYCSDMCAIRKCVNEKGFNTCGDCKELDNCQIVSPIFQHTPSAKENLL</sequence>
<proteinExistence type="predicted"/>
<dbReference type="AlphaFoldDB" id="A0A6N2T6Q2"/>
<evidence type="ECO:0008006" key="2">
    <source>
        <dbReference type="Google" id="ProtNLM"/>
    </source>
</evidence>
<organism evidence="1">
    <name type="scientific">Bacteroides intestinalis</name>
    <dbReference type="NCBI Taxonomy" id="329854"/>
    <lineage>
        <taxon>Bacteria</taxon>
        <taxon>Pseudomonadati</taxon>
        <taxon>Bacteroidota</taxon>
        <taxon>Bacteroidia</taxon>
        <taxon>Bacteroidales</taxon>
        <taxon>Bacteroidaceae</taxon>
        <taxon>Bacteroides</taxon>
    </lineage>
</organism>
<dbReference type="Pfam" id="PF12675">
    <property type="entry name" value="DUF3795"/>
    <property type="match status" value="1"/>
</dbReference>
<dbReference type="InterPro" id="IPR024227">
    <property type="entry name" value="DUF3795"/>
</dbReference>
<evidence type="ECO:0000313" key="1">
    <source>
        <dbReference type="EMBL" id="VYS99780.1"/>
    </source>
</evidence>
<dbReference type="EMBL" id="CACRSU010000014">
    <property type="protein sequence ID" value="VYS99780.1"/>
    <property type="molecule type" value="Genomic_DNA"/>
</dbReference>
<protein>
    <recommendedName>
        <fullName evidence="2">DUF3795 domain-containing protein</fullName>
    </recommendedName>
</protein>
<gene>
    <name evidence="1" type="ORF">BILFYP9_01383</name>
</gene>
<accession>A0A6N2T6Q2</accession>